<evidence type="ECO:0000313" key="2">
    <source>
        <dbReference type="EMBL" id="CAH0482130.1"/>
    </source>
</evidence>
<comment type="similarity">
    <text evidence="1">Belongs to the CDC123 family.</text>
</comment>
<dbReference type="AlphaFoldDB" id="A0AAU9LBM6"/>
<organism evidence="2 3">
    <name type="scientific">Peronospora belbahrii</name>
    <dbReference type="NCBI Taxonomy" id="622444"/>
    <lineage>
        <taxon>Eukaryota</taxon>
        <taxon>Sar</taxon>
        <taxon>Stramenopiles</taxon>
        <taxon>Oomycota</taxon>
        <taxon>Peronosporomycetes</taxon>
        <taxon>Peronosporales</taxon>
        <taxon>Peronosporaceae</taxon>
        <taxon>Peronospora</taxon>
    </lineage>
</organism>
<dbReference type="PANTHER" id="PTHR15323">
    <property type="entry name" value="D123 PROTEIN"/>
    <property type="match status" value="1"/>
</dbReference>
<sequence>MKDDTSPPPYSATQVNNCAFTAWYPKLKHLSIKSVVIPLPLDFISVLLADGVTLPMTFIASTTRTNEDETVEENEDTESVCTVTDEQFDAILTVKAQVDQVLQDFHGQFFPQDQLECTSGCSPGNDHNGPRECYLVLKKWCNFLDSMLFRCFVLGHRLVAVSQRNCNEFYEFLLDQQDELCELLYEFYQKNFWCPKGQFVFPDPNYSFDVYIDKRQRVYLLDINVFGDVTDTLLFSWKELLEMQMERPATLLDAEDEHYVIDFRVVESRRDIRANSLSVYRAPTDLVDHLAGGAGFGAFIKQVQRDNTDAGDDSDGNDEEN</sequence>
<evidence type="ECO:0000313" key="3">
    <source>
        <dbReference type="Proteomes" id="UP001160483"/>
    </source>
</evidence>
<dbReference type="InterPro" id="IPR009772">
    <property type="entry name" value="CDC123"/>
</dbReference>
<evidence type="ECO:0000256" key="1">
    <source>
        <dbReference type="ARBA" id="ARBA00011047"/>
    </source>
</evidence>
<dbReference type="Pfam" id="PF07065">
    <property type="entry name" value="D123"/>
    <property type="match status" value="2"/>
</dbReference>
<gene>
    <name evidence="2" type="ORF">PBS003_LOCUS8726</name>
</gene>
<accession>A0AAU9LBM6</accession>
<dbReference type="GO" id="GO:0005737">
    <property type="term" value="C:cytoplasm"/>
    <property type="evidence" value="ECO:0007669"/>
    <property type="project" value="TreeGrafter"/>
</dbReference>
<evidence type="ECO:0008006" key="4">
    <source>
        <dbReference type="Google" id="ProtNLM"/>
    </source>
</evidence>
<comment type="caution">
    <text evidence="2">The sequence shown here is derived from an EMBL/GenBank/DDBJ whole genome shotgun (WGS) entry which is preliminary data.</text>
</comment>
<proteinExistence type="inferred from homology"/>
<reference evidence="2" key="1">
    <citation type="submission" date="2021-11" db="EMBL/GenBank/DDBJ databases">
        <authorList>
            <person name="Islam A."/>
            <person name="Islam S."/>
            <person name="Flora M.S."/>
            <person name="Rahman M."/>
            <person name="Ziaur R.M."/>
            <person name="Epstein J.H."/>
            <person name="Hassan M."/>
            <person name="Klassen M."/>
            <person name="Woodard K."/>
            <person name="Webb A."/>
            <person name="Webby R.J."/>
            <person name="El Zowalaty M.E."/>
        </authorList>
    </citation>
    <scope>NUCLEOTIDE SEQUENCE</scope>
    <source>
        <strain evidence="2">Pbs3</strain>
    </source>
</reference>
<dbReference type="PANTHER" id="PTHR15323:SF6">
    <property type="entry name" value="CELL DIVISION CYCLE PROTEIN 123 HOMOLOG"/>
    <property type="match status" value="1"/>
</dbReference>
<name>A0AAU9LBM6_9STRA</name>
<dbReference type="EMBL" id="CAKKTJ010000332">
    <property type="protein sequence ID" value="CAH0482130.1"/>
    <property type="molecule type" value="Genomic_DNA"/>
</dbReference>
<protein>
    <recommendedName>
        <fullName evidence="4">Cell division cycle protein 123</fullName>
    </recommendedName>
</protein>
<dbReference type="Proteomes" id="UP001160483">
    <property type="component" value="Unassembled WGS sequence"/>
</dbReference>